<evidence type="ECO:0000259" key="4">
    <source>
        <dbReference type="Pfam" id="PF17851"/>
    </source>
</evidence>
<evidence type="ECO:0000256" key="2">
    <source>
        <dbReference type="ARBA" id="ARBA00022801"/>
    </source>
</evidence>
<dbReference type="GO" id="GO:0005975">
    <property type="term" value="P:carbohydrate metabolic process"/>
    <property type="evidence" value="ECO:0007669"/>
    <property type="project" value="InterPro"/>
</dbReference>
<feature type="non-terminal residue" evidence="5">
    <location>
        <position position="1"/>
    </location>
</feature>
<feature type="domain" description="Beta-xylosidase C-terminal Concanavalin A-like" evidence="4">
    <location>
        <begin position="93"/>
        <end position="155"/>
    </location>
</feature>
<dbReference type="AlphaFoldDB" id="A0A060C663"/>
<dbReference type="SUPFAM" id="SSF75005">
    <property type="entry name" value="Arabinanase/levansucrase/invertase"/>
    <property type="match status" value="1"/>
</dbReference>
<evidence type="ECO:0000256" key="3">
    <source>
        <dbReference type="ARBA" id="ARBA00023295"/>
    </source>
</evidence>
<dbReference type="Gene3D" id="2.60.120.200">
    <property type="match status" value="1"/>
</dbReference>
<dbReference type="InterPro" id="IPR013320">
    <property type="entry name" value="ConA-like_dom_sf"/>
</dbReference>
<evidence type="ECO:0000256" key="1">
    <source>
        <dbReference type="ARBA" id="ARBA00009865"/>
    </source>
</evidence>
<dbReference type="Gene3D" id="2.115.10.20">
    <property type="entry name" value="Glycosyl hydrolase domain, family 43"/>
    <property type="match status" value="1"/>
</dbReference>
<sequence length="158" mass="17285">LTSRDNAWLRLQRAGHASFVETQGGTWVMAHLCARPVLGKSLTGRETALQPVVWEDDWPRVAGGGHAPLDAFEVAGLPDAAAEFVARQPPEHDDFSDGLGDFYSSMRVPLGDDASVDAGVLTLTGRESMFSCYQVTLLARRQQEARCTAETSMRLRRP</sequence>
<dbReference type="PANTHER" id="PTHR42812:SF12">
    <property type="entry name" value="BETA-XYLOSIDASE-RELATED"/>
    <property type="match status" value="1"/>
</dbReference>
<dbReference type="GO" id="GO:0004553">
    <property type="term" value="F:hydrolase activity, hydrolyzing O-glycosyl compounds"/>
    <property type="evidence" value="ECO:0007669"/>
    <property type="project" value="InterPro"/>
</dbReference>
<protein>
    <submittedName>
        <fullName evidence="5">Glyco_hydro_43</fullName>
    </submittedName>
</protein>
<dbReference type="EMBL" id="KF120966">
    <property type="protein sequence ID" value="AIA88246.1"/>
    <property type="molecule type" value="Genomic_DNA"/>
</dbReference>
<dbReference type="Pfam" id="PF17851">
    <property type="entry name" value="GH43_C2"/>
    <property type="match status" value="1"/>
</dbReference>
<evidence type="ECO:0000313" key="5">
    <source>
        <dbReference type="EMBL" id="AIA88246.1"/>
    </source>
</evidence>
<reference evidence="5" key="1">
    <citation type="journal article" date="2013" name="Environ. Microbiol.">
        <title>Seasonally variable intestinal metagenomes of the red palm weevil (Rhynchophorus ferrugineus).</title>
        <authorList>
            <person name="Jia S."/>
            <person name="Zhang X."/>
            <person name="Zhang G."/>
            <person name="Yin A."/>
            <person name="Zhang S."/>
            <person name="Li F."/>
            <person name="Wang L."/>
            <person name="Zhao D."/>
            <person name="Yun Q."/>
            <person name="Tala"/>
            <person name="Wang J."/>
            <person name="Sun G."/>
            <person name="Baabdullah M."/>
            <person name="Yu X."/>
            <person name="Hu S."/>
            <person name="Al-Mssallem I.S."/>
            <person name="Yu J."/>
        </authorList>
    </citation>
    <scope>NUCLEOTIDE SEQUENCE</scope>
</reference>
<dbReference type="InterPro" id="IPR041542">
    <property type="entry name" value="GH43_C2"/>
</dbReference>
<organism evidence="5">
    <name type="scientific">uncultured Sorangium sp</name>
    <dbReference type="NCBI Taxonomy" id="491148"/>
    <lineage>
        <taxon>Bacteria</taxon>
        <taxon>Pseudomonadati</taxon>
        <taxon>Myxococcota</taxon>
        <taxon>Polyangia</taxon>
        <taxon>Polyangiales</taxon>
        <taxon>Polyangiaceae</taxon>
        <taxon>Sorangium</taxon>
        <taxon>environmental samples</taxon>
    </lineage>
</organism>
<comment type="similarity">
    <text evidence="1">Belongs to the glycosyl hydrolase 43 family.</text>
</comment>
<dbReference type="InterPro" id="IPR023296">
    <property type="entry name" value="Glyco_hydro_beta-prop_sf"/>
</dbReference>
<dbReference type="PANTHER" id="PTHR42812">
    <property type="entry name" value="BETA-XYLOSIDASE"/>
    <property type="match status" value="1"/>
</dbReference>
<dbReference type="InterPro" id="IPR006710">
    <property type="entry name" value="Glyco_hydro_43"/>
</dbReference>
<name>A0A060C663_9BACT</name>
<keyword evidence="2" id="KW-0378">Hydrolase</keyword>
<dbReference type="InterPro" id="IPR051795">
    <property type="entry name" value="Glycosyl_Hydrlase_43"/>
</dbReference>
<dbReference type="Pfam" id="PF04616">
    <property type="entry name" value="Glyco_hydro_43"/>
    <property type="match status" value="1"/>
</dbReference>
<keyword evidence="3" id="KW-0326">Glycosidase</keyword>
<accession>A0A060C663</accession>
<proteinExistence type="inferred from homology"/>
<dbReference type="SUPFAM" id="SSF49899">
    <property type="entry name" value="Concanavalin A-like lectins/glucanases"/>
    <property type="match status" value="1"/>
</dbReference>